<reference evidence="1 2" key="1">
    <citation type="submission" date="2013-09" db="EMBL/GenBank/DDBJ databases">
        <title>Corchorus capsularis genome sequencing.</title>
        <authorList>
            <person name="Alam M."/>
            <person name="Haque M.S."/>
            <person name="Islam M.S."/>
            <person name="Emdad E.M."/>
            <person name="Islam M.M."/>
            <person name="Ahmed B."/>
            <person name="Halim A."/>
            <person name="Hossen Q.M.M."/>
            <person name="Hossain M.Z."/>
            <person name="Ahmed R."/>
            <person name="Khan M.M."/>
            <person name="Islam R."/>
            <person name="Rashid M.M."/>
            <person name="Khan S.A."/>
            <person name="Rahman M.S."/>
            <person name="Alam M."/>
        </authorList>
    </citation>
    <scope>NUCLEOTIDE SEQUENCE [LARGE SCALE GENOMIC DNA]</scope>
    <source>
        <strain evidence="2">cv. CVL-1</strain>
        <tissue evidence="1">Whole seedling</tissue>
    </source>
</reference>
<gene>
    <name evidence="1" type="ORF">CCACVL1_24059</name>
</gene>
<proteinExistence type="predicted"/>
<keyword evidence="2" id="KW-1185">Reference proteome</keyword>
<evidence type="ECO:0000313" key="2">
    <source>
        <dbReference type="Proteomes" id="UP000188268"/>
    </source>
</evidence>
<dbReference type="EMBL" id="AWWV01013690">
    <property type="protein sequence ID" value="OMO60544.1"/>
    <property type="molecule type" value="Genomic_DNA"/>
</dbReference>
<evidence type="ECO:0000313" key="1">
    <source>
        <dbReference type="EMBL" id="OMO60544.1"/>
    </source>
</evidence>
<dbReference type="Proteomes" id="UP000188268">
    <property type="component" value="Unassembled WGS sequence"/>
</dbReference>
<dbReference type="Gramene" id="OMO60544">
    <property type="protein sequence ID" value="OMO60544"/>
    <property type="gene ID" value="CCACVL1_24059"/>
</dbReference>
<protein>
    <submittedName>
        <fullName evidence="1">Uncharacterized protein</fullName>
    </submittedName>
</protein>
<organism evidence="1 2">
    <name type="scientific">Corchorus capsularis</name>
    <name type="common">Jute</name>
    <dbReference type="NCBI Taxonomy" id="210143"/>
    <lineage>
        <taxon>Eukaryota</taxon>
        <taxon>Viridiplantae</taxon>
        <taxon>Streptophyta</taxon>
        <taxon>Embryophyta</taxon>
        <taxon>Tracheophyta</taxon>
        <taxon>Spermatophyta</taxon>
        <taxon>Magnoliopsida</taxon>
        <taxon>eudicotyledons</taxon>
        <taxon>Gunneridae</taxon>
        <taxon>Pentapetalae</taxon>
        <taxon>rosids</taxon>
        <taxon>malvids</taxon>
        <taxon>Malvales</taxon>
        <taxon>Malvaceae</taxon>
        <taxon>Grewioideae</taxon>
        <taxon>Apeibeae</taxon>
        <taxon>Corchorus</taxon>
    </lineage>
</organism>
<name>A0A1R3GR08_COCAP</name>
<comment type="caution">
    <text evidence="1">The sequence shown here is derived from an EMBL/GenBank/DDBJ whole genome shotgun (WGS) entry which is preliminary data.</text>
</comment>
<dbReference type="AlphaFoldDB" id="A0A1R3GR08"/>
<accession>A0A1R3GR08</accession>
<sequence length="99" mass="11716">METKPESERISAALRSVWDGRGAESGRRERRTKARRNLVAIVGGFLKVVCRVCCRARVSVIVRVRRNIKRRLVLAGRFRHVEETYWEYWNENENSLRRS</sequence>